<dbReference type="Proteomes" id="UP000065822">
    <property type="component" value="Chromosome"/>
</dbReference>
<evidence type="ECO:0000313" key="7">
    <source>
        <dbReference type="Proteomes" id="UP000065822"/>
    </source>
</evidence>
<evidence type="ECO:0000256" key="2">
    <source>
        <dbReference type="ARBA" id="ARBA00023136"/>
    </source>
</evidence>
<organism evidence="6 8">
    <name type="scientific">Capnocytophaga haemolytica</name>
    <dbReference type="NCBI Taxonomy" id="45243"/>
    <lineage>
        <taxon>Bacteria</taxon>
        <taxon>Pseudomonadati</taxon>
        <taxon>Bacteroidota</taxon>
        <taxon>Flavobacteriia</taxon>
        <taxon>Flavobacteriales</taxon>
        <taxon>Flavobacteriaceae</taxon>
        <taxon>Capnocytophaga</taxon>
    </lineage>
</organism>
<dbReference type="GO" id="GO:0009279">
    <property type="term" value="C:cell outer membrane"/>
    <property type="evidence" value="ECO:0007669"/>
    <property type="project" value="UniProtKB-SubCell"/>
</dbReference>
<sequence length="581" mass="65638">MKKLITIALLVCTATVFAQHRKDTISTKVVDVVKSYVPTIADAQKKIEDAKVKDSLTVRKKKINYTIYSVPVASTFVPEKGKASAVRQRITREDYLDSYVGGGFGMLGTFYGDANITLPVNDNSNASFLVNHISAADPVRDVIPESAYSLSSAEAHYDFLNQDLAWGLGVDVGRRMHNWYGVKTGAFSQQVISDLDDVRQTYMDYGFAGYVKLSNPYFKGLDLSVRGLSDHFDSKELNVRALPSFEVPVDDTQKVRANVILDYYNGTFARDKAYTLNRIENRWMLFGVNPSYIFSIDNFDLKLGAAIYYADANKSNESKFKAYPDVEATYTFNSDFIVNAGLRGALEQNTVERLSKANPFIAPMQEVKPTNVQADAFVGLRGKVSSDLLYRAQLSYRQYKEMPIFTTNNEEPTSGVERLAYQYKNSFTALYDDVSDFEFMAGINGNVKDILSFDLKGQYNAYAALNQIDKTAWNLPSVRVSLFTDFKILYNLFAGLDMFYVGKRYDLDYTTAVGVEPAKLTLDGYFDLNFHVDYTYKKHWQFFLKANNLAGKSYDLWAYYPSQSVQAFVGLRYLFNSISGR</sequence>
<dbReference type="Gene3D" id="2.40.170.20">
    <property type="entry name" value="TonB-dependent receptor, beta-barrel domain"/>
    <property type="match status" value="1"/>
</dbReference>
<keyword evidence="6" id="KW-0675">Receptor</keyword>
<dbReference type="InterPro" id="IPR036942">
    <property type="entry name" value="Beta-barrel_TonB_sf"/>
</dbReference>
<keyword evidence="3" id="KW-0998">Cell outer membrane</keyword>
<name>A0AAX2GY79_9FLAO</name>
<dbReference type="Proteomes" id="UP000215539">
    <property type="component" value="Chromosome 1"/>
</dbReference>
<proteinExistence type="predicted"/>
<dbReference type="EMBL" id="LT906449">
    <property type="protein sequence ID" value="SNV10753.1"/>
    <property type="molecule type" value="Genomic_DNA"/>
</dbReference>
<evidence type="ECO:0000313" key="8">
    <source>
        <dbReference type="Proteomes" id="UP000215539"/>
    </source>
</evidence>
<evidence type="ECO:0000256" key="4">
    <source>
        <dbReference type="SAM" id="SignalP"/>
    </source>
</evidence>
<evidence type="ECO:0000313" key="5">
    <source>
        <dbReference type="EMBL" id="AMD84404.1"/>
    </source>
</evidence>
<reference evidence="5 7" key="1">
    <citation type="submission" date="2016-02" db="EMBL/GenBank/DDBJ databases">
        <authorList>
            <person name="Holder M.E."/>
            <person name="Ajami N.J."/>
            <person name="Petrosino J.F."/>
        </authorList>
    </citation>
    <scope>NUCLEOTIDE SEQUENCE [LARGE SCALE GENOMIC DNA]</scope>
    <source>
        <strain evidence="5 7">CCUG 32990</strain>
    </source>
</reference>
<comment type="subcellular location">
    <subcellularLocation>
        <location evidence="1">Cell outer membrane</location>
    </subcellularLocation>
</comment>
<evidence type="ECO:0000256" key="1">
    <source>
        <dbReference type="ARBA" id="ARBA00004442"/>
    </source>
</evidence>
<gene>
    <name evidence="5" type="ORF">AXF12_01945</name>
    <name evidence="6" type="ORF">SAMEA44541418_01362</name>
</gene>
<dbReference type="RefSeq" id="WP_066427970.1">
    <property type="nucleotide sequence ID" value="NZ_CP014227.1"/>
</dbReference>
<dbReference type="KEGG" id="chg:AXF12_01945"/>
<feature type="signal peptide" evidence="4">
    <location>
        <begin position="1"/>
        <end position="18"/>
    </location>
</feature>
<dbReference type="EMBL" id="CP014227">
    <property type="protein sequence ID" value="AMD84404.1"/>
    <property type="molecule type" value="Genomic_DNA"/>
</dbReference>
<evidence type="ECO:0000313" key="6">
    <source>
        <dbReference type="EMBL" id="SNV10753.1"/>
    </source>
</evidence>
<dbReference type="AlphaFoldDB" id="A0AAX2GY79"/>
<evidence type="ECO:0000256" key="3">
    <source>
        <dbReference type="ARBA" id="ARBA00023237"/>
    </source>
</evidence>
<reference evidence="6 8" key="2">
    <citation type="submission" date="2017-06" db="EMBL/GenBank/DDBJ databases">
        <authorList>
            <consortium name="Pathogen Informatics"/>
        </authorList>
    </citation>
    <scope>NUCLEOTIDE SEQUENCE [LARGE SCALE GENOMIC DNA]</scope>
    <source>
        <strain evidence="6 8">NCTC12947</strain>
    </source>
</reference>
<accession>A0AAX2GY79</accession>
<keyword evidence="4" id="KW-0732">Signal</keyword>
<keyword evidence="7" id="KW-1185">Reference proteome</keyword>
<keyword evidence="2" id="KW-0472">Membrane</keyword>
<feature type="chain" id="PRO_5043926046" evidence="4">
    <location>
        <begin position="19"/>
        <end position="581"/>
    </location>
</feature>
<protein>
    <submittedName>
        <fullName evidence="6">Outer membrane receptor for monomeric catechols</fullName>
    </submittedName>
    <submittedName>
        <fullName evidence="5">TonB-dependent receptor</fullName>
    </submittedName>
</protein>
<dbReference type="SUPFAM" id="SSF56935">
    <property type="entry name" value="Porins"/>
    <property type="match status" value="1"/>
</dbReference>